<dbReference type="Proteomes" id="UP001482520">
    <property type="component" value="Unassembled WGS sequence"/>
</dbReference>
<protein>
    <submittedName>
        <fullName evidence="1">Uncharacterized protein</fullName>
    </submittedName>
</protein>
<dbReference type="EMBL" id="JBEGDP010000010">
    <property type="protein sequence ID" value="MEQ7847758.1"/>
    <property type="molecule type" value="Genomic_DNA"/>
</dbReference>
<dbReference type="RefSeq" id="WP_349804675.1">
    <property type="nucleotide sequence ID" value="NZ_JBEGDP010000010.1"/>
</dbReference>
<proteinExistence type="predicted"/>
<organism evidence="1 2">
    <name type="scientific">Nocardioides kribbensis</name>
    <dbReference type="NCBI Taxonomy" id="305517"/>
    <lineage>
        <taxon>Bacteria</taxon>
        <taxon>Bacillati</taxon>
        <taxon>Actinomycetota</taxon>
        <taxon>Actinomycetes</taxon>
        <taxon>Propionibacteriales</taxon>
        <taxon>Nocardioidaceae</taxon>
        <taxon>Nocardioides</taxon>
    </lineage>
</organism>
<reference evidence="1 2" key="1">
    <citation type="submission" date="2024-02" db="EMBL/GenBank/DDBJ databases">
        <title>Full genome sequence of Nocardioides kribbensis.</title>
        <authorList>
            <person name="Poletto B.L."/>
            <person name="Silva G."/>
            <person name="Galante D."/>
            <person name="Campos K.R."/>
            <person name="Santos M.B.N."/>
            <person name="Sacchi C.T."/>
        </authorList>
    </citation>
    <scope>NUCLEOTIDE SEQUENCE [LARGE SCALE GENOMIC DNA]</scope>
    <source>
        <strain evidence="1 2">O4R</strain>
    </source>
</reference>
<keyword evidence="2" id="KW-1185">Reference proteome</keyword>
<sequence length="164" mass="18232">MKREWKPGDVAWLTIHGKSAYLGMRSAEMGGSWVTATPVAGVHLHGSHDVSDARLLVVIDPEDREQIERLTYLVRGHRVGLGVDEDTISGALREFASPTPPKPEEPTGLGAVVEDADGKKWFRMSLENQTWPGEVWQEQYDNADRWSQWQDIAVARVLSKGVAS</sequence>
<accession>A0ABV1NZ52</accession>
<name>A0ABV1NZ52_9ACTN</name>
<comment type="caution">
    <text evidence="1">The sequence shown here is derived from an EMBL/GenBank/DDBJ whole genome shotgun (WGS) entry which is preliminary data.</text>
</comment>
<evidence type="ECO:0000313" key="1">
    <source>
        <dbReference type="EMBL" id="MEQ7847758.1"/>
    </source>
</evidence>
<evidence type="ECO:0000313" key="2">
    <source>
        <dbReference type="Proteomes" id="UP001482520"/>
    </source>
</evidence>
<gene>
    <name evidence="1" type="ORF">V6R90_10745</name>
</gene>